<name>A0A8H5GEI8_9AGAR</name>
<protein>
    <submittedName>
        <fullName evidence="1">Uncharacterized protein</fullName>
    </submittedName>
</protein>
<sequence length="459" mass="51650">MAKFADLPDDATCRELYALASTAYGWKRLNIDDIPLNLDNCREASPTALRRELLQALRIDANWKSESTRVKKRVQFNHGDFIYFVHLLHDDIVFTLSRNGLTDIAYLSAWKVGPNKNSLRRLGKVEPVFRGISLLPSKISATVHTKEEKALIVALTETGTNGYLQFFTLSLRPEDWGTNAPYPALFLEDSIDVIPNGSRARVHDIQIYDSIIIASYTELSQPPANDPLYYDLIVLDIEQQHARSINVGSNEDTVGDKFVFKLLPDAVLTITSRSEDGVASVYDLKILLESSSPANTTFSVQPETIHDTGSLRTQYRSKFFSAQYSIYLPLESISQTPIDVPSIAVNKETGEACLFRLEIPKGRISEDEREGPILIEPQTYFQMRPGPKLDFVNLGPTGHRMIWMEILPSDGVRIMNAVFPTSGEKDTVISELLPQNRPPVKYSDCLALWLDERRGRITV</sequence>
<gene>
    <name evidence="1" type="ORF">D9756_001076</name>
</gene>
<comment type="caution">
    <text evidence="1">The sequence shown here is derived from an EMBL/GenBank/DDBJ whole genome shotgun (WGS) entry which is preliminary data.</text>
</comment>
<dbReference type="Proteomes" id="UP000559027">
    <property type="component" value="Unassembled WGS sequence"/>
</dbReference>
<keyword evidence="2" id="KW-1185">Reference proteome</keyword>
<organism evidence="1 2">
    <name type="scientific">Leucocoprinus leucothites</name>
    <dbReference type="NCBI Taxonomy" id="201217"/>
    <lineage>
        <taxon>Eukaryota</taxon>
        <taxon>Fungi</taxon>
        <taxon>Dikarya</taxon>
        <taxon>Basidiomycota</taxon>
        <taxon>Agaricomycotina</taxon>
        <taxon>Agaricomycetes</taxon>
        <taxon>Agaricomycetidae</taxon>
        <taxon>Agaricales</taxon>
        <taxon>Agaricineae</taxon>
        <taxon>Agaricaceae</taxon>
        <taxon>Leucocoprinus</taxon>
    </lineage>
</organism>
<dbReference type="AlphaFoldDB" id="A0A8H5GEI8"/>
<evidence type="ECO:0000313" key="2">
    <source>
        <dbReference type="Proteomes" id="UP000559027"/>
    </source>
</evidence>
<dbReference type="EMBL" id="JAACJO010000001">
    <property type="protein sequence ID" value="KAF5363408.1"/>
    <property type="molecule type" value="Genomic_DNA"/>
</dbReference>
<evidence type="ECO:0000313" key="1">
    <source>
        <dbReference type="EMBL" id="KAF5363408.1"/>
    </source>
</evidence>
<dbReference type="OrthoDB" id="424465at2759"/>
<reference evidence="1 2" key="1">
    <citation type="journal article" date="2020" name="ISME J.">
        <title>Uncovering the hidden diversity of litter-decomposition mechanisms in mushroom-forming fungi.</title>
        <authorList>
            <person name="Floudas D."/>
            <person name="Bentzer J."/>
            <person name="Ahren D."/>
            <person name="Johansson T."/>
            <person name="Persson P."/>
            <person name="Tunlid A."/>
        </authorList>
    </citation>
    <scope>NUCLEOTIDE SEQUENCE [LARGE SCALE GENOMIC DNA]</scope>
    <source>
        <strain evidence="1 2">CBS 146.42</strain>
    </source>
</reference>
<proteinExistence type="predicted"/>
<accession>A0A8H5GEI8</accession>